<keyword evidence="3" id="KW-1185">Reference proteome</keyword>
<organism evidence="2 3">
    <name type="scientific">Sphingomonas parapaucimobilis NBRC 15100</name>
    <dbReference type="NCBI Taxonomy" id="1219049"/>
    <lineage>
        <taxon>Bacteria</taxon>
        <taxon>Pseudomonadati</taxon>
        <taxon>Pseudomonadota</taxon>
        <taxon>Alphaproteobacteria</taxon>
        <taxon>Sphingomonadales</taxon>
        <taxon>Sphingomonadaceae</taxon>
        <taxon>Sphingomonas</taxon>
    </lineage>
</organism>
<dbReference type="Gene3D" id="1.25.40.10">
    <property type="entry name" value="Tetratricopeptide repeat domain"/>
    <property type="match status" value="1"/>
</dbReference>
<sequence>MTADLGMDERRVHADAKAVLDFWFGLDPEKHFAKDDALDRVIAERFGALRDQVLATDAIGWRDDPDTLLAAILLLDQFSRNLHRGSAQAYAADPLALELCLTAIDAGWEDRYPPDRLAFVYMPLMHAESRAMQDLSVAKFTELGRPENLSFARDHRDVIRLYGRYPSRNAALGRASTEPEREYLSRPDAGW</sequence>
<dbReference type="AlphaFoldDB" id="A0A0A1W2X4"/>
<dbReference type="InterPro" id="IPR010323">
    <property type="entry name" value="DUF924"/>
</dbReference>
<evidence type="ECO:0000313" key="3">
    <source>
        <dbReference type="Proteomes" id="UP000032305"/>
    </source>
</evidence>
<evidence type="ECO:0008006" key="4">
    <source>
        <dbReference type="Google" id="ProtNLM"/>
    </source>
</evidence>
<dbReference type="Gene3D" id="1.20.58.320">
    <property type="entry name" value="TPR-like"/>
    <property type="match status" value="1"/>
</dbReference>
<proteinExistence type="predicted"/>
<reference evidence="2 3" key="1">
    <citation type="submission" date="2014-11" db="EMBL/GenBank/DDBJ databases">
        <title>Whole genome shotgun sequence of Sphingomonas parapaucimobilis NBRC 15100.</title>
        <authorList>
            <person name="Katano-Makiyama Y."/>
            <person name="Hosoyama A."/>
            <person name="Hashimoto M."/>
            <person name="Hosoyama Y."/>
            <person name="Noguchi M."/>
            <person name="Numata M."/>
            <person name="Tsuchikane K."/>
            <person name="Hirakata S."/>
            <person name="Uohara A."/>
            <person name="Shimodaira J."/>
            <person name="Ohji S."/>
            <person name="Ichikawa N."/>
            <person name="Kimura A."/>
            <person name="Yamazoe A."/>
            <person name="Fujita N."/>
        </authorList>
    </citation>
    <scope>NUCLEOTIDE SEQUENCE [LARGE SCALE GENOMIC DNA]</scope>
    <source>
        <strain evidence="2 3">NBRC 15100</strain>
    </source>
</reference>
<dbReference type="Proteomes" id="UP000032305">
    <property type="component" value="Unassembled WGS sequence"/>
</dbReference>
<feature type="region of interest" description="Disordered" evidence="1">
    <location>
        <begin position="172"/>
        <end position="191"/>
    </location>
</feature>
<dbReference type="InterPro" id="IPR011990">
    <property type="entry name" value="TPR-like_helical_dom_sf"/>
</dbReference>
<dbReference type="SUPFAM" id="SSF48452">
    <property type="entry name" value="TPR-like"/>
    <property type="match status" value="1"/>
</dbReference>
<evidence type="ECO:0000313" key="2">
    <source>
        <dbReference type="EMBL" id="GAL99769.1"/>
    </source>
</evidence>
<name>A0A0A1W2X4_9SPHN</name>
<accession>A0A0A1W2X4</accession>
<dbReference type="RefSeq" id="WP_042483519.1">
    <property type="nucleotide sequence ID" value="NZ_BBPI01000010.1"/>
</dbReference>
<comment type="caution">
    <text evidence="2">The sequence shown here is derived from an EMBL/GenBank/DDBJ whole genome shotgun (WGS) entry which is preliminary data.</text>
</comment>
<gene>
    <name evidence="2" type="ORF">SP5_010_00620</name>
</gene>
<dbReference type="EMBL" id="BBPI01000010">
    <property type="protein sequence ID" value="GAL99769.1"/>
    <property type="molecule type" value="Genomic_DNA"/>
</dbReference>
<evidence type="ECO:0000256" key="1">
    <source>
        <dbReference type="SAM" id="MobiDB-lite"/>
    </source>
</evidence>
<protein>
    <recommendedName>
        <fullName evidence="4">DUF924 domain-containing protein</fullName>
    </recommendedName>
</protein>
<dbReference type="Pfam" id="PF06041">
    <property type="entry name" value="DUF924"/>
    <property type="match status" value="1"/>
</dbReference>
<dbReference type="eggNOG" id="COG3803">
    <property type="taxonomic scope" value="Bacteria"/>
</dbReference>